<evidence type="ECO:0000313" key="2">
    <source>
        <dbReference type="EMBL" id="KAK1444803.1"/>
    </source>
</evidence>
<dbReference type="EMBL" id="JAVEPI010000001">
    <property type="protein sequence ID" value="KAK1444803.1"/>
    <property type="molecule type" value="Genomic_DNA"/>
</dbReference>
<proteinExistence type="predicted"/>
<feature type="region of interest" description="Disordered" evidence="1">
    <location>
        <begin position="286"/>
        <end position="312"/>
    </location>
</feature>
<organism evidence="2 3">
    <name type="scientific">Babesia gibsoni</name>
    <dbReference type="NCBI Taxonomy" id="33632"/>
    <lineage>
        <taxon>Eukaryota</taxon>
        <taxon>Sar</taxon>
        <taxon>Alveolata</taxon>
        <taxon>Apicomplexa</taxon>
        <taxon>Aconoidasida</taxon>
        <taxon>Piroplasmida</taxon>
        <taxon>Babesiidae</taxon>
        <taxon>Babesia</taxon>
    </lineage>
</organism>
<protein>
    <submittedName>
        <fullName evidence="2">Uncharacterized protein</fullName>
    </submittedName>
</protein>
<dbReference type="Proteomes" id="UP001230268">
    <property type="component" value="Unassembled WGS sequence"/>
</dbReference>
<dbReference type="AlphaFoldDB" id="A0AAD8PG33"/>
<feature type="region of interest" description="Disordered" evidence="1">
    <location>
        <begin position="449"/>
        <end position="484"/>
    </location>
</feature>
<evidence type="ECO:0000256" key="1">
    <source>
        <dbReference type="SAM" id="MobiDB-lite"/>
    </source>
</evidence>
<comment type="caution">
    <text evidence="2">The sequence shown here is derived from an EMBL/GenBank/DDBJ whole genome shotgun (WGS) entry which is preliminary data.</text>
</comment>
<feature type="compositionally biased region" description="Basic and acidic residues" evidence="1">
    <location>
        <begin position="292"/>
        <end position="312"/>
    </location>
</feature>
<name>A0AAD8PG33_BABGI</name>
<keyword evidence="3" id="KW-1185">Reference proteome</keyword>
<reference evidence="2" key="1">
    <citation type="submission" date="2023-08" db="EMBL/GenBank/DDBJ databases">
        <title>Draft sequence of the Babesia gibsoni genome.</title>
        <authorList>
            <person name="Yamagishi J.Y."/>
            <person name="Xuan X.X."/>
        </authorList>
    </citation>
    <scope>NUCLEOTIDE SEQUENCE</scope>
    <source>
        <strain evidence="2">Azabu</strain>
    </source>
</reference>
<gene>
    <name evidence="2" type="ORF">BgAZ_107090</name>
</gene>
<sequence>MADGSCNIPQPQCFKDLMNLISKIHRTDAIRKTIYDSLSIYIIQEIYEEVEDLSYESDEEAVEAITEMVSLLNSHVDEFRRYILKDSDSPESFGIYQDLCADGSHTLCTKEITDLFIKSYYPEPTQLKLIFYMWVRGLRKEDGEPVAPELVSKMPNINMKDWLTDKCDKVEYNMPCGFTEDELAEDLHFDDFYFNAYMKTIVDDPIKVIESGTLFEHQCTQAVDIYNILAFLDSFCTEVTKGEDSVFKDEVKNYTLPDSDLVSTCKHVNENITDIKRTTLDLLNSYTIDPPTPEKGETEQEESKNKKRLEERSKRANRMAKLKYEDLPKYVDWMKVNLEFTAHKFNRLTILVPYKLGSEDDAANVQIKKSYEDAHGYFKYSLEKLVPYYAKMFSKSDPGSIRKVLECFVVKPKSYDPTSTQPQQRKTMQLDKSPSIFGILPMDVAGLAPSRNGGVSEKSPSKVSLGGGASDLVEPPKGDDFKGLSTSRGSVFDEDITAEGGVFGPLDTTGADAFKHVEASGGDAFRHVTSHEETVTHKSLSGGKKFTFKATGRKTERIPSYGSDISIMPLVMLFWFFLCKIF</sequence>
<accession>A0AAD8PG33</accession>
<evidence type="ECO:0000313" key="3">
    <source>
        <dbReference type="Proteomes" id="UP001230268"/>
    </source>
</evidence>